<dbReference type="PANTHER" id="PTHR12241">
    <property type="entry name" value="TUBULIN POLYGLUTAMYLASE"/>
    <property type="match status" value="1"/>
</dbReference>
<keyword evidence="2" id="KW-0547">Nucleotide-binding</keyword>
<evidence type="ECO:0000256" key="4">
    <source>
        <dbReference type="SAM" id="MobiDB-lite"/>
    </source>
</evidence>
<dbReference type="GO" id="GO:0005524">
    <property type="term" value="F:ATP binding"/>
    <property type="evidence" value="ECO:0007669"/>
    <property type="project" value="UniProtKB-KW"/>
</dbReference>
<feature type="region of interest" description="Disordered" evidence="4">
    <location>
        <begin position="16"/>
        <end position="67"/>
    </location>
</feature>
<evidence type="ECO:0000313" key="5">
    <source>
        <dbReference type="EMBL" id="CRZ05108.1"/>
    </source>
</evidence>
<dbReference type="InterPro" id="IPR004344">
    <property type="entry name" value="TTL/TTLL_fam"/>
</dbReference>
<evidence type="ECO:0000256" key="3">
    <source>
        <dbReference type="ARBA" id="ARBA00022840"/>
    </source>
</evidence>
<accession>A0A0H5QSW0</accession>
<evidence type="ECO:0000256" key="1">
    <source>
        <dbReference type="ARBA" id="ARBA00022598"/>
    </source>
</evidence>
<dbReference type="SUPFAM" id="SSF56059">
    <property type="entry name" value="Glutathione synthetase ATP-binding domain-like"/>
    <property type="match status" value="1"/>
</dbReference>
<proteinExistence type="predicted"/>
<evidence type="ECO:0000256" key="2">
    <source>
        <dbReference type="ARBA" id="ARBA00022741"/>
    </source>
</evidence>
<name>A0A0H5QSW0_9EUKA</name>
<dbReference type="GO" id="GO:0036064">
    <property type="term" value="C:ciliary basal body"/>
    <property type="evidence" value="ECO:0007669"/>
    <property type="project" value="TreeGrafter"/>
</dbReference>
<dbReference type="Gene3D" id="3.30.470.20">
    <property type="entry name" value="ATP-grasp fold, B domain"/>
    <property type="match status" value="1"/>
</dbReference>
<sequence length="510" mass="58427">AINIVLDIPFPLLMSSGADQADQHPDQGPVPQNHEGVWATRPSQQVPQSDETEGSVVENKTASPKTNIPKGIPILLQSRQALVHQIVKQLQWRRVQRPKSNHFTLLRPTSDQEWSLAWVDLADTQFYNAIRPQQRANQIPGMEQLSRKKNLCRNLNAMRCAFPDDYDIYPQSWCWPEQSASVRRYMTEEVAAGHRPTLIMKPDGRCQGRGIFLTRKVNLIDQNESQVCQVYMPSPYLINGLKFDLRLYAILASVDPLRIYLYHDGLVRFCTEPYRHPTTENISHVFMHLTNYAINKASTQFEFNEDADVSGHGSKWTFCSFIEWLKGNDKESDSTMLWTRIQDVVVKTVIAASSNLRHQYRVRFPADEDGAITFQLLGLDIMLDSNLKPYIVEVNRNPSLRCDTPLDSQVKGAMLKDLFSIVRPTPCQPSQRQTNLTGNERQLNRAIKVGQRRDLELERSKSTGFQRIFPLDTEIGSEDPNAGYVKFIEYANYKFTSTSIQRQGTNRREP</sequence>
<organism evidence="5">
    <name type="scientific">Spongospora subterranea</name>
    <dbReference type="NCBI Taxonomy" id="70186"/>
    <lineage>
        <taxon>Eukaryota</taxon>
        <taxon>Sar</taxon>
        <taxon>Rhizaria</taxon>
        <taxon>Endomyxa</taxon>
        <taxon>Phytomyxea</taxon>
        <taxon>Plasmodiophorida</taxon>
        <taxon>Plasmodiophoridae</taxon>
        <taxon>Spongospora</taxon>
    </lineage>
</organism>
<dbReference type="PROSITE" id="PS51221">
    <property type="entry name" value="TTL"/>
    <property type="match status" value="1"/>
</dbReference>
<keyword evidence="3" id="KW-0067">ATP-binding</keyword>
<dbReference type="EMBL" id="HACM01004666">
    <property type="protein sequence ID" value="CRZ05108.1"/>
    <property type="molecule type" value="Transcribed_RNA"/>
</dbReference>
<reference evidence="5" key="1">
    <citation type="submission" date="2015-04" db="EMBL/GenBank/DDBJ databases">
        <title>The genome sequence of the plant pathogenic Rhizarian Plasmodiophora brassicae reveals insights in its biotrophic life cycle and the origin of chitin synthesis.</title>
        <authorList>
            <person name="Schwelm A."/>
            <person name="Fogelqvist J."/>
            <person name="Knaust A."/>
            <person name="Julke S."/>
            <person name="Lilja T."/>
            <person name="Dhandapani V."/>
            <person name="Bonilla-Rosso G."/>
            <person name="Karlsson M."/>
            <person name="Shevchenko A."/>
            <person name="Choi S.R."/>
            <person name="Kim H.G."/>
            <person name="Park J.Y."/>
            <person name="Lim Y.P."/>
            <person name="Ludwig-Muller J."/>
            <person name="Dixelius C."/>
        </authorList>
    </citation>
    <scope>NUCLEOTIDE SEQUENCE</scope>
    <source>
        <tissue evidence="5">Potato root galls</tissue>
    </source>
</reference>
<dbReference type="GO" id="GO:0000226">
    <property type="term" value="P:microtubule cytoskeleton organization"/>
    <property type="evidence" value="ECO:0007669"/>
    <property type="project" value="TreeGrafter"/>
</dbReference>
<dbReference type="GO" id="GO:0015631">
    <property type="term" value="F:tubulin binding"/>
    <property type="evidence" value="ECO:0007669"/>
    <property type="project" value="TreeGrafter"/>
</dbReference>
<protein>
    <recommendedName>
        <fullName evidence="6">Tubulin--tyrosine ligase-like protein 9</fullName>
    </recommendedName>
</protein>
<keyword evidence="1" id="KW-0436">Ligase</keyword>
<dbReference type="PANTHER" id="PTHR12241:SF147">
    <property type="entry name" value="TUBULIN POLYGLUTAMYLASE TTLL7"/>
    <property type="match status" value="1"/>
</dbReference>
<evidence type="ECO:0008006" key="6">
    <source>
        <dbReference type="Google" id="ProtNLM"/>
    </source>
</evidence>
<feature type="non-terminal residue" evidence="5">
    <location>
        <position position="1"/>
    </location>
</feature>
<dbReference type="AlphaFoldDB" id="A0A0H5QSW0"/>
<dbReference type="GO" id="GO:0070740">
    <property type="term" value="F:tubulin-glutamic acid ligase activity"/>
    <property type="evidence" value="ECO:0007669"/>
    <property type="project" value="TreeGrafter"/>
</dbReference>
<dbReference type="Pfam" id="PF03133">
    <property type="entry name" value="TTL"/>
    <property type="match status" value="1"/>
</dbReference>